<dbReference type="InterPro" id="IPR004089">
    <property type="entry name" value="MCPsignal_dom"/>
</dbReference>
<dbReference type="AlphaFoldDB" id="A0A495VTU3"/>
<dbReference type="Proteomes" id="UP000270626">
    <property type="component" value="Unassembled WGS sequence"/>
</dbReference>
<evidence type="ECO:0000256" key="7">
    <source>
        <dbReference type="PROSITE-ProRule" id="PRU00284"/>
    </source>
</evidence>
<comment type="similarity">
    <text evidence="6">Belongs to the methyl-accepting chemotaxis (MCP) protein family.</text>
</comment>
<evidence type="ECO:0000256" key="4">
    <source>
        <dbReference type="ARBA" id="ARBA00023136"/>
    </source>
</evidence>
<keyword evidence="4 8" id="KW-0472">Membrane</keyword>
<feature type="domain" description="HAMP" evidence="10">
    <location>
        <begin position="216"/>
        <end position="268"/>
    </location>
</feature>
<reference evidence="11 12" key="1">
    <citation type="submission" date="2018-10" db="EMBL/GenBank/DDBJ databases">
        <title>Genomic Encyclopedia of Type Strains, Phase IV (KMG-IV): sequencing the most valuable type-strain genomes for metagenomic binning, comparative biology and taxonomic classification.</title>
        <authorList>
            <person name="Goeker M."/>
        </authorList>
    </citation>
    <scope>NUCLEOTIDE SEQUENCE [LARGE SCALE GENOMIC DNA]</scope>
    <source>
        <strain evidence="11 12">DSM 23841</strain>
    </source>
</reference>
<organism evidence="11 12">
    <name type="scientific">Azonexus fungiphilus</name>
    <dbReference type="NCBI Taxonomy" id="146940"/>
    <lineage>
        <taxon>Bacteria</taxon>
        <taxon>Pseudomonadati</taxon>
        <taxon>Pseudomonadota</taxon>
        <taxon>Betaproteobacteria</taxon>
        <taxon>Rhodocyclales</taxon>
        <taxon>Azonexaceae</taxon>
        <taxon>Azonexus</taxon>
    </lineage>
</organism>
<gene>
    <name evidence="11" type="ORF">DFR40_2310</name>
</gene>
<dbReference type="SUPFAM" id="SSF58104">
    <property type="entry name" value="Methyl-accepting chemotaxis protein (MCP) signaling domain"/>
    <property type="match status" value="1"/>
</dbReference>
<evidence type="ECO:0000256" key="6">
    <source>
        <dbReference type="ARBA" id="ARBA00029447"/>
    </source>
</evidence>
<evidence type="ECO:0000259" key="9">
    <source>
        <dbReference type="PROSITE" id="PS50111"/>
    </source>
</evidence>
<dbReference type="FunFam" id="1.10.287.950:FF:000001">
    <property type="entry name" value="Methyl-accepting chemotaxis sensory transducer"/>
    <property type="match status" value="1"/>
</dbReference>
<evidence type="ECO:0000259" key="10">
    <source>
        <dbReference type="PROSITE" id="PS50885"/>
    </source>
</evidence>
<dbReference type="PANTHER" id="PTHR32089">
    <property type="entry name" value="METHYL-ACCEPTING CHEMOTAXIS PROTEIN MCPB"/>
    <property type="match status" value="1"/>
</dbReference>
<dbReference type="EMBL" id="RBXP01000016">
    <property type="protein sequence ID" value="RKT51098.1"/>
    <property type="molecule type" value="Genomic_DNA"/>
</dbReference>
<evidence type="ECO:0000256" key="5">
    <source>
        <dbReference type="ARBA" id="ARBA00023224"/>
    </source>
</evidence>
<dbReference type="Gene3D" id="1.10.287.950">
    <property type="entry name" value="Methyl-accepting chemotaxis protein"/>
    <property type="match status" value="1"/>
</dbReference>
<proteinExistence type="inferred from homology"/>
<feature type="transmembrane region" description="Helical" evidence="8">
    <location>
        <begin position="12"/>
        <end position="36"/>
    </location>
</feature>
<dbReference type="GO" id="GO:0016020">
    <property type="term" value="C:membrane"/>
    <property type="evidence" value="ECO:0007669"/>
    <property type="project" value="UniProtKB-SubCell"/>
</dbReference>
<evidence type="ECO:0000256" key="8">
    <source>
        <dbReference type="SAM" id="Phobius"/>
    </source>
</evidence>
<comment type="subcellular location">
    <subcellularLocation>
        <location evidence="1">Membrane</location>
        <topology evidence="1">Multi-pass membrane protein</topology>
    </subcellularLocation>
</comment>
<keyword evidence="12" id="KW-1185">Reference proteome</keyword>
<evidence type="ECO:0000313" key="11">
    <source>
        <dbReference type="EMBL" id="RKT51098.1"/>
    </source>
</evidence>
<sequence length="546" mass="57237">MKNLFRLGIGRQLAIAFTLVVGQFLIVAAWTAFSLARVDEAAGRIATVSLAKEEQIAALNLAYARMRESVRNNIIFTDAEVMQREMSRYTAEKGQFLAALTALDGIAATHAAPGEREILQRIRAQSQLALQHQDQAMAEAMQFLSAVAMGILQQETMPRMLQLDQSLGELRSLVQAQSRERAADIVAESGRTTRLVLVLAVLSAVLAGLLGWVLTRAVSRPLQATAQLMEEVAAGDLGGRIEIAGCAEIRRVQEAALRTTRTLARILGDIRNEASGLQNAATTLATTTDGMRHGAREQSQAAAAMAATLQDMAERIAEVAALGSEARELAGAAGSEAGKGHRTITTMVAEMERIAASVEGSALTAASLGVDSQRISAITSVIHDLADQTNLLALNAAIEAARAGESGRGFAVVADEVRKLAEKTTASASQIAAMVQAIQGGAQAMGEQMQRSVEQVKAGLGMARQAGASMQSIDDGSRRVAAVIGEVSGKLSRQAQAGDEVGQRVDGIVCMVRASESASDALAATAGELDRLAGALAASTARFRTA</sequence>
<accession>A0A495VTU3</accession>
<dbReference type="PANTHER" id="PTHR32089:SF119">
    <property type="entry name" value="METHYL-ACCEPTING CHEMOTAXIS PROTEIN CTPL"/>
    <property type="match status" value="1"/>
</dbReference>
<dbReference type="SMART" id="SM00283">
    <property type="entry name" value="MA"/>
    <property type="match status" value="1"/>
</dbReference>
<feature type="transmembrane region" description="Helical" evidence="8">
    <location>
        <begin position="195"/>
        <end position="214"/>
    </location>
</feature>
<dbReference type="Pfam" id="PF00015">
    <property type="entry name" value="MCPsignal"/>
    <property type="match status" value="1"/>
</dbReference>
<dbReference type="PROSITE" id="PS50111">
    <property type="entry name" value="CHEMOTAXIS_TRANSDUC_2"/>
    <property type="match status" value="1"/>
</dbReference>
<dbReference type="InterPro" id="IPR003660">
    <property type="entry name" value="HAMP_dom"/>
</dbReference>
<evidence type="ECO:0000256" key="1">
    <source>
        <dbReference type="ARBA" id="ARBA00004141"/>
    </source>
</evidence>
<name>A0A495VTU3_9RHOO</name>
<dbReference type="OrthoDB" id="9776024at2"/>
<comment type="caution">
    <text evidence="11">The sequence shown here is derived from an EMBL/GenBank/DDBJ whole genome shotgun (WGS) entry which is preliminary data.</text>
</comment>
<keyword evidence="5 7" id="KW-0807">Transducer</keyword>
<evidence type="ECO:0000256" key="3">
    <source>
        <dbReference type="ARBA" id="ARBA00022989"/>
    </source>
</evidence>
<dbReference type="GO" id="GO:0006935">
    <property type="term" value="P:chemotaxis"/>
    <property type="evidence" value="ECO:0007669"/>
    <property type="project" value="UniProtKB-ARBA"/>
</dbReference>
<keyword evidence="2 8" id="KW-0812">Transmembrane</keyword>
<dbReference type="Pfam" id="PF00672">
    <property type="entry name" value="HAMP"/>
    <property type="match status" value="1"/>
</dbReference>
<protein>
    <submittedName>
        <fullName evidence="11">Methyl-accepting chemotaxis protein</fullName>
    </submittedName>
</protein>
<evidence type="ECO:0000313" key="12">
    <source>
        <dbReference type="Proteomes" id="UP000270626"/>
    </source>
</evidence>
<dbReference type="RefSeq" id="WP_121458630.1">
    <property type="nucleotide sequence ID" value="NZ_RBXP01000016.1"/>
</dbReference>
<feature type="domain" description="Methyl-accepting transducer" evidence="9">
    <location>
        <begin position="273"/>
        <end position="509"/>
    </location>
</feature>
<dbReference type="PROSITE" id="PS50885">
    <property type="entry name" value="HAMP"/>
    <property type="match status" value="1"/>
</dbReference>
<dbReference type="GO" id="GO:0007165">
    <property type="term" value="P:signal transduction"/>
    <property type="evidence" value="ECO:0007669"/>
    <property type="project" value="UniProtKB-KW"/>
</dbReference>
<keyword evidence="3 8" id="KW-1133">Transmembrane helix</keyword>
<evidence type="ECO:0000256" key="2">
    <source>
        <dbReference type="ARBA" id="ARBA00022692"/>
    </source>
</evidence>